<keyword evidence="3" id="KW-1185">Reference proteome</keyword>
<dbReference type="AlphaFoldDB" id="A0A9Q1L1J6"/>
<proteinExistence type="predicted"/>
<dbReference type="OrthoDB" id="1325958at2759"/>
<evidence type="ECO:0000313" key="2">
    <source>
        <dbReference type="EMBL" id="KAJ8526359.1"/>
    </source>
</evidence>
<protein>
    <submittedName>
        <fullName evidence="2">Uncharacterized protein</fullName>
    </submittedName>
</protein>
<dbReference type="Proteomes" id="UP001152561">
    <property type="component" value="Unassembled WGS sequence"/>
</dbReference>
<reference evidence="3" key="1">
    <citation type="journal article" date="2023" name="Proc. Natl. Acad. Sci. U.S.A.">
        <title>Genomic and structural basis for evolution of tropane alkaloid biosynthesis.</title>
        <authorList>
            <person name="Wanga Y.-J."/>
            <person name="Taina T."/>
            <person name="Yua J.-Y."/>
            <person name="Lia J."/>
            <person name="Xua B."/>
            <person name="Chenc J."/>
            <person name="D'Auriad J.C."/>
            <person name="Huanga J.-P."/>
            <person name="Huanga S.-X."/>
        </authorList>
    </citation>
    <scope>NUCLEOTIDE SEQUENCE [LARGE SCALE GENOMIC DNA]</scope>
    <source>
        <strain evidence="3">cv. KIB-2019</strain>
    </source>
</reference>
<accession>A0A9Q1L1J6</accession>
<gene>
    <name evidence="2" type="ORF">K7X08_028836</name>
</gene>
<comment type="caution">
    <text evidence="2">The sequence shown here is derived from an EMBL/GenBank/DDBJ whole genome shotgun (WGS) entry which is preliminary data.</text>
</comment>
<evidence type="ECO:0000256" key="1">
    <source>
        <dbReference type="SAM" id="MobiDB-lite"/>
    </source>
</evidence>
<dbReference type="EMBL" id="JAJAGQ010000024">
    <property type="protein sequence ID" value="KAJ8526359.1"/>
    <property type="molecule type" value="Genomic_DNA"/>
</dbReference>
<feature type="region of interest" description="Disordered" evidence="1">
    <location>
        <begin position="30"/>
        <end position="52"/>
    </location>
</feature>
<organism evidence="2 3">
    <name type="scientific">Anisodus acutangulus</name>
    <dbReference type="NCBI Taxonomy" id="402998"/>
    <lineage>
        <taxon>Eukaryota</taxon>
        <taxon>Viridiplantae</taxon>
        <taxon>Streptophyta</taxon>
        <taxon>Embryophyta</taxon>
        <taxon>Tracheophyta</taxon>
        <taxon>Spermatophyta</taxon>
        <taxon>Magnoliopsida</taxon>
        <taxon>eudicotyledons</taxon>
        <taxon>Gunneridae</taxon>
        <taxon>Pentapetalae</taxon>
        <taxon>asterids</taxon>
        <taxon>lamiids</taxon>
        <taxon>Solanales</taxon>
        <taxon>Solanaceae</taxon>
        <taxon>Solanoideae</taxon>
        <taxon>Hyoscyameae</taxon>
        <taxon>Anisodus</taxon>
    </lineage>
</organism>
<sequence length="90" mass="10548">MASPKEYTFREFIAELDAQEQEFFEKLRSEQVVSKHDSSLPNHPPPSPVDTKKNAKVKMMIDEKPLNRDRERKFIEFDKEDSSRVHGNGK</sequence>
<name>A0A9Q1L1J6_9SOLA</name>
<evidence type="ECO:0000313" key="3">
    <source>
        <dbReference type="Proteomes" id="UP001152561"/>
    </source>
</evidence>